<protein>
    <recommendedName>
        <fullName evidence="10">Gamma-secretase subunit PEN-2</fullName>
    </recommendedName>
</protein>
<evidence type="ECO:0008006" key="10">
    <source>
        <dbReference type="Google" id="ProtNLM"/>
    </source>
</evidence>
<accession>A0A1Y1XIN6</accession>
<comment type="subcellular location">
    <subcellularLocation>
        <location evidence="1">Membrane</location>
        <topology evidence="1">Multi-pass membrane protein</topology>
    </subcellularLocation>
</comment>
<name>A0A1Y1XIN6_9FUNG</name>
<evidence type="ECO:0000256" key="4">
    <source>
        <dbReference type="ARBA" id="ARBA00022976"/>
    </source>
</evidence>
<evidence type="ECO:0000256" key="6">
    <source>
        <dbReference type="ARBA" id="ARBA00023136"/>
    </source>
</evidence>
<feature type="transmembrane region" description="Helical" evidence="7">
    <location>
        <begin position="58"/>
        <end position="77"/>
    </location>
</feature>
<evidence type="ECO:0000256" key="2">
    <source>
        <dbReference type="ARBA" id="ARBA00009607"/>
    </source>
</evidence>
<keyword evidence="3 7" id="KW-0812">Transmembrane</keyword>
<evidence type="ECO:0000256" key="1">
    <source>
        <dbReference type="ARBA" id="ARBA00004141"/>
    </source>
</evidence>
<organism evidence="8 9">
    <name type="scientific">Anaeromyces robustus</name>
    <dbReference type="NCBI Taxonomy" id="1754192"/>
    <lineage>
        <taxon>Eukaryota</taxon>
        <taxon>Fungi</taxon>
        <taxon>Fungi incertae sedis</taxon>
        <taxon>Chytridiomycota</taxon>
        <taxon>Chytridiomycota incertae sedis</taxon>
        <taxon>Neocallimastigomycetes</taxon>
        <taxon>Neocallimastigales</taxon>
        <taxon>Neocallimastigaceae</taxon>
        <taxon>Anaeromyces</taxon>
    </lineage>
</organism>
<sequence length="98" mass="11668">MVKAKNMSEEEILSISKKMFYGGFAFLPWLWLVNWIYFNPVLKQRPGLSKKIHFYVKWSFVGASIWIVVLAIWIIVFQTNRTKWGHKIDFLYVTIPRG</sequence>
<dbReference type="STRING" id="1754192.A0A1Y1XIN6"/>
<dbReference type="GO" id="GO:0070765">
    <property type="term" value="C:gamma-secretase complex"/>
    <property type="evidence" value="ECO:0007669"/>
    <property type="project" value="TreeGrafter"/>
</dbReference>
<dbReference type="Proteomes" id="UP000193944">
    <property type="component" value="Unassembled WGS sequence"/>
</dbReference>
<evidence type="ECO:0000313" key="9">
    <source>
        <dbReference type="Proteomes" id="UP000193944"/>
    </source>
</evidence>
<evidence type="ECO:0000256" key="5">
    <source>
        <dbReference type="ARBA" id="ARBA00022989"/>
    </source>
</evidence>
<comment type="caution">
    <text evidence="8">The sequence shown here is derived from an EMBL/GenBank/DDBJ whole genome shotgun (WGS) entry which is preliminary data.</text>
</comment>
<evidence type="ECO:0000313" key="8">
    <source>
        <dbReference type="EMBL" id="ORX85236.1"/>
    </source>
</evidence>
<keyword evidence="6 7" id="KW-0472">Membrane</keyword>
<dbReference type="OrthoDB" id="524898at2759"/>
<reference evidence="8 9" key="1">
    <citation type="submission" date="2016-08" db="EMBL/GenBank/DDBJ databases">
        <title>A Parts List for Fungal Cellulosomes Revealed by Comparative Genomics.</title>
        <authorList>
            <consortium name="DOE Joint Genome Institute"/>
            <person name="Haitjema C.H."/>
            <person name="Gilmore S.P."/>
            <person name="Henske J.K."/>
            <person name="Solomon K.V."/>
            <person name="De Groot R."/>
            <person name="Kuo A."/>
            <person name="Mondo S.J."/>
            <person name="Salamov A.A."/>
            <person name="Labutti K."/>
            <person name="Zhao Z."/>
            <person name="Chiniquy J."/>
            <person name="Barry K."/>
            <person name="Brewer H.M."/>
            <person name="Purvine S.O."/>
            <person name="Wright A.T."/>
            <person name="Boxma B."/>
            <person name="Van Alen T."/>
            <person name="Hackstein J.H."/>
            <person name="Baker S.E."/>
            <person name="Grigoriev I.V."/>
            <person name="O'Malley M.A."/>
        </authorList>
    </citation>
    <scope>NUCLEOTIDE SEQUENCE [LARGE SCALE GENOMIC DNA]</scope>
    <source>
        <strain evidence="8 9">S4</strain>
    </source>
</reference>
<dbReference type="PANTHER" id="PTHR16318:SF0">
    <property type="entry name" value="GAMMA-SECRETASE SUBUNIT PEN-2"/>
    <property type="match status" value="1"/>
</dbReference>
<feature type="transmembrane region" description="Helical" evidence="7">
    <location>
        <begin position="20"/>
        <end position="38"/>
    </location>
</feature>
<comment type="similarity">
    <text evidence="2">Belongs to the PEN-2 family.</text>
</comment>
<keyword evidence="4" id="KW-0914">Notch signaling pathway</keyword>
<keyword evidence="5 7" id="KW-1133">Transmembrane helix</keyword>
<evidence type="ECO:0000256" key="7">
    <source>
        <dbReference type="SAM" id="Phobius"/>
    </source>
</evidence>
<evidence type="ECO:0000256" key="3">
    <source>
        <dbReference type="ARBA" id="ARBA00022692"/>
    </source>
</evidence>
<keyword evidence="9" id="KW-1185">Reference proteome</keyword>
<dbReference type="Pfam" id="PF10251">
    <property type="entry name" value="PEN-2"/>
    <property type="match status" value="1"/>
</dbReference>
<proteinExistence type="inferred from homology"/>
<dbReference type="InterPro" id="IPR019379">
    <property type="entry name" value="Gamma_Secretase_Asp_P_PEN2"/>
</dbReference>
<reference evidence="8 9" key="2">
    <citation type="submission" date="2016-08" db="EMBL/GenBank/DDBJ databases">
        <title>Pervasive Adenine N6-methylation of Active Genes in Fungi.</title>
        <authorList>
            <consortium name="DOE Joint Genome Institute"/>
            <person name="Mondo S.J."/>
            <person name="Dannebaum R.O."/>
            <person name="Kuo R.C."/>
            <person name="Labutti K."/>
            <person name="Haridas S."/>
            <person name="Kuo A."/>
            <person name="Salamov A."/>
            <person name="Ahrendt S.R."/>
            <person name="Lipzen A."/>
            <person name="Sullivan W."/>
            <person name="Andreopoulos W.B."/>
            <person name="Clum A."/>
            <person name="Lindquist E."/>
            <person name="Daum C."/>
            <person name="Ramamoorthy G.K."/>
            <person name="Gryganskyi A."/>
            <person name="Culley D."/>
            <person name="Magnuson J.K."/>
            <person name="James T.Y."/>
            <person name="O'Malley M.A."/>
            <person name="Stajich J.E."/>
            <person name="Spatafora J.W."/>
            <person name="Visel A."/>
            <person name="Grigoriev I.V."/>
        </authorList>
    </citation>
    <scope>NUCLEOTIDE SEQUENCE [LARGE SCALE GENOMIC DNA]</scope>
    <source>
        <strain evidence="8 9">S4</strain>
    </source>
</reference>
<gene>
    <name evidence="8" type="ORF">BCR32DRAFT_290793</name>
</gene>
<dbReference type="AlphaFoldDB" id="A0A1Y1XIN6"/>
<dbReference type="PANTHER" id="PTHR16318">
    <property type="entry name" value="GAMMA-SECRETASE SUBUNIT PEN-2"/>
    <property type="match status" value="1"/>
</dbReference>
<dbReference type="EMBL" id="MCFG01000038">
    <property type="protein sequence ID" value="ORX85236.1"/>
    <property type="molecule type" value="Genomic_DNA"/>
</dbReference>